<name>A0ABP7P1U4_9SPHI</name>
<evidence type="ECO:0008006" key="3">
    <source>
        <dbReference type="Google" id="ProtNLM"/>
    </source>
</evidence>
<organism evidence="1 2">
    <name type="scientific">Mucilaginibacter dorajii</name>
    <dbReference type="NCBI Taxonomy" id="692994"/>
    <lineage>
        <taxon>Bacteria</taxon>
        <taxon>Pseudomonadati</taxon>
        <taxon>Bacteroidota</taxon>
        <taxon>Sphingobacteriia</taxon>
        <taxon>Sphingobacteriales</taxon>
        <taxon>Sphingobacteriaceae</taxon>
        <taxon>Mucilaginibacter</taxon>
    </lineage>
</organism>
<evidence type="ECO:0000313" key="1">
    <source>
        <dbReference type="EMBL" id="GAA3958325.1"/>
    </source>
</evidence>
<reference evidence="2" key="1">
    <citation type="journal article" date="2019" name="Int. J. Syst. Evol. Microbiol.">
        <title>The Global Catalogue of Microorganisms (GCM) 10K type strain sequencing project: providing services to taxonomists for standard genome sequencing and annotation.</title>
        <authorList>
            <consortium name="The Broad Institute Genomics Platform"/>
            <consortium name="The Broad Institute Genome Sequencing Center for Infectious Disease"/>
            <person name="Wu L."/>
            <person name="Ma J."/>
        </authorList>
    </citation>
    <scope>NUCLEOTIDE SEQUENCE [LARGE SCALE GENOMIC DNA]</scope>
    <source>
        <strain evidence="2">JCM 16601</strain>
    </source>
</reference>
<sequence length="150" mass="16964">MIEAMFFMQKMSNNIHSYWLYTHRQFNLLITLNITAMKTYDTLVDATNDLLKRGYTANLILDGDTIDDNDKGVKMAADDIEIDEFYRFEGASNPDDMSIVYAVSSEKYNLKGVLVNAYGTYADNSSSAIAAKLHHNQVSHNLHGEDRPAE</sequence>
<gene>
    <name evidence="1" type="ORF">GCM10022210_02030</name>
</gene>
<comment type="caution">
    <text evidence="1">The sequence shown here is derived from an EMBL/GenBank/DDBJ whole genome shotgun (WGS) entry which is preliminary data.</text>
</comment>
<proteinExistence type="predicted"/>
<keyword evidence="2" id="KW-1185">Reference proteome</keyword>
<dbReference type="Proteomes" id="UP001500742">
    <property type="component" value="Unassembled WGS sequence"/>
</dbReference>
<dbReference type="EMBL" id="BAAAZC010000003">
    <property type="protein sequence ID" value="GAA3958325.1"/>
    <property type="molecule type" value="Genomic_DNA"/>
</dbReference>
<protein>
    <recommendedName>
        <fullName evidence="3">Phosphoribosylpyrophosphate synthetase</fullName>
    </recommendedName>
</protein>
<evidence type="ECO:0000313" key="2">
    <source>
        <dbReference type="Proteomes" id="UP001500742"/>
    </source>
</evidence>
<accession>A0ABP7P1U4</accession>